<dbReference type="AlphaFoldDB" id="A0A2W1NS10"/>
<evidence type="ECO:0000313" key="2">
    <source>
        <dbReference type="Proteomes" id="UP000249248"/>
    </source>
</evidence>
<sequence>MKHGFLFFLLNFNLFFVAGQVSSQIGARQVGLGNVGATLSDVVAVKNNPGAFGFFEGTAVNLQYANRFLLNELATQNISFGHQTEAGNVGVFIQQSGFQLFRQIQIGGTYAMQLSNRIGMGVNLNYHSTRFGDIYGKTQNVSASVGVNYKLNKKVQFGASVLNINRAKISDFQNERLPTLFILGGQFQLSNQIIWLIDLEKDLSQKLNIKSGLEINANAVFDIRFGINTYPFQSAFGVGINLNKFTIDIASVWHAQIGLTPTIGLTYAFK</sequence>
<dbReference type="Proteomes" id="UP000249248">
    <property type="component" value="Unassembled WGS sequence"/>
</dbReference>
<dbReference type="EMBL" id="QKSB01000001">
    <property type="protein sequence ID" value="PZE18432.1"/>
    <property type="molecule type" value="Genomic_DNA"/>
</dbReference>
<proteinExistence type="predicted"/>
<keyword evidence="2" id="KW-1185">Reference proteome</keyword>
<evidence type="ECO:0000313" key="1">
    <source>
        <dbReference type="EMBL" id="PZE18432.1"/>
    </source>
</evidence>
<dbReference type="OrthoDB" id="9758448at2"/>
<gene>
    <name evidence="1" type="ORF">DNU06_00945</name>
</gene>
<protein>
    <recommendedName>
        <fullName evidence="3">PorV/PorQ family protein</fullName>
    </recommendedName>
</protein>
<accession>A0A2W1NS10</accession>
<dbReference type="RefSeq" id="WP_111061332.1">
    <property type="nucleotide sequence ID" value="NZ_JBHUCU010000007.1"/>
</dbReference>
<name>A0A2W1NS10_9FLAO</name>
<reference evidence="1 2" key="1">
    <citation type="submission" date="2018-06" db="EMBL/GenBank/DDBJ databases">
        <title>The draft genome sequence of Crocinitomix sp. SM1701.</title>
        <authorList>
            <person name="Zhang X."/>
        </authorList>
    </citation>
    <scope>NUCLEOTIDE SEQUENCE [LARGE SCALE GENOMIC DNA]</scope>
    <source>
        <strain evidence="1 2">SM1701</strain>
    </source>
</reference>
<comment type="caution">
    <text evidence="1">The sequence shown here is derived from an EMBL/GenBank/DDBJ whole genome shotgun (WGS) entry which is preliminary data.</text>
</comment>
<organism evidence="1 2">
    <name type="scientific">Putridiphycobacter roseus</name>
    <dbReference type="NCBI Taxonomy" id="2219161"/>
    <lineage>
        <taxon>Bacteria</taxon>
        <taxon>Pseudomonadati</taxon>
        <taxon>Bacteroidota</taxon>
        <taxon>Flavobacteriia</taxon>
        <taxon>Flavobacteriales</taxon>
        <taxon>Crocinitomicaceae</taxon>
        <taxon>Putridiphycobacter</taxon>
    </lineage>
</organism>
<evidence type="ECO:0008006" key="3">
    <source>
        <dbReference type="Google" id="ProtNLM"/>
    </source>
</evidence>
<dbReference type="Gene3D" id="2.40.160.60">
    <property type="entry name" value="Outer membrane protein transport protein (OMPP1/FadL/TodX)"/>
    <property type="match status" value="1"/>
</dbReference>